<keyword evidence="1" id="KW-1133">Transmembrane helix</keyword>
<evidence type="ECO:0000313" key="2">
    <source>
        <dbReference type="EMBL" id="MDN3571789.1"/>
    </source>
</evidence>
<name>A0ABT8APR2_9HYPH</name>
<reference evidence="3" key="1">
    <citation type="journal article" date="2019" name="Int. J. Syst. Evol. Microbiol.">
        <title>The Global Catalogue of Microorganisms (GCM) 10K type strain sequencing project: providing services to taxonomists for standard genome sequencing and annotation.</title>
        <authorList>
            <consortium name="The Broad Institute Genomics Platform"/>
            <consortium name="The Broad Institute Genome Sequencing Center for Infectious Disease"/>
            <person name="Wu L."/>
            <person name="Ma J."/>
        </authorList>
    </citation>
    <scope>NUCLEOTIDE SEQUENCE [LARGE SCALE GENOMIC DNA]</scope>
    <source>
        <strain evidence="3">CECT 7806</strain>
    </source>
</reference>
<dbReference type="Proteomes" id="UP001244297">
    <property type="component" value="Unassembled WGS sequence"/>
</dbReference>
<keyword evidence="1" id="KW-0472">Membrane</keyword>
<protein>
    <submittedName>
        <fullName evidence="2">Uncharacterized protein</fullName>
    </submittedName>
</protein>
<dbReference type="RefSeq" id="WP_238291798.1">
    <property type="nucleotide sequence ID" value="NZ_BPQS01000046.1"/>
</dbReference>
<accession>A0ABT8APR2</accession>
<keyword evidence="3" id="KW-1185">Reference proteome</keyword>
<comment type="caution">
    <text evidence="2">The sequence shown here is derived from an EMBL/GenBank/DDBJ whole genome shotgun (WGS) entry which is preliminary data.</text>
</comment>
<dbReference type="EMBL" id="JAUFPT010000046">
    <property type="protein sequence ID" value="MDN3571789.1"/>
    <property type="molecule type" value="Genomic_DNA"/>
</dbReference>
<evidence type="ECO:0000313" key="3">
    <source>
        <dbReference type="Proteomes" id="UP001244297"/>
    </source>
</evidence>
<organism evidence="2 3">
    <name type="scientific">Methylobacterium longum</name>
    <dbReference type="NCBI Taxonomy" id="767694"/>
    <lineage>
        <taxon>Bacteria</taxon>
        <taxon>Pseudomonadati</taxon>
        <taxon>Pseudomonadota</taxon>
        <taxon>Alphaproteobacteria</taxon>
        <taxon>Hyphomicrobiales</taxon>
        <taxon>Methylobacteriaceae</taxon>
        <taxon>Methylobacterium</taxon>
    </lineage>
</organism>
<gene>
    <name evidence="2" type="ORF">QWZ18_14285</name>
</gene>
<proteinExistence type="predicted"/>
<keyword evidence="1" id="KW-0812">Transmembrane</keyword>
<feature type="transmembrane region" description="Helical" evidence="1">
    <location>
        <begin position="37"/>
        <end position="58"/>
    </location>
</feature>
<evidence type="ECO:0000256" key="1">
    <source>
        <dbReference type="SAM" id="Phobius"/>
    </source>
</evidence>
<sequence>MLRWFQFILGLVTLCALGVGAVRPIMRYGPAGFQRWAYEALVVLLACSFVNIALRAAWGYRAPKSD</sequence>